<reference evidence="2 3" key="1">
    <citation type="submission" date="2006-03" db="EMBL/GenBank/DDBJ databases">
        <authorList>
            <person name="Bartlett D.H."/>
            <person name="Valle G."/>
            <person name="Lauro F.M."/>
            <person name="Vezzi A."/>
            <person name="Simonato F."/>
            <person name="Eloe E."/>
            <person name="Vitulo N."/>
            <person name="Stratton T.K."/>
            <person name="D'angelo M."/>
            <person name="Ferriera S."/>
            <person name="Johnson J."/>
            <person name="Kravitz S."/>
            <person name="Beeson K."/>
            <person name="Sutton G."/>
            <person name="Rogers Y."/>
            <person name="Friedman R."/>
            <person name="Frazier M."/>
            <person name="Venter J.C."/>
        </authorList>
    </citation>
    <scope>NUCLEOTIDE SEQUENCE [LARGE SCALE GENOMIC DNA]</scope>
    <source>
        <strain evidence="2 3">3TCK</strain>
    </source>
</reference>
<gene>
    <name evidence="2" type="ORF">P3TCK_07279</name>
</gene>
<dbReference type="PANTHER" id="PTHR30289:SF1">
    <property type="entry name" value="PEBP (PHOSPHATIDYLETHANOLAMINE-BINDING PROTEIN) FAMILY PROTEIN"/>
    <property type="match status" value="1"/>
</dbReference>
<dbReference type="NCBIfam" id="TIGR00481">
    <property type="entry name" value="YbhB/YbcL family Raf kinase inhibitor-like protein"/>
    <property type="match status" value="1"/>
</dbReference>
<comment type="caution">
    <text evidence="2">The sequence shown here is derived from an EMBL/GenBank/DDBJ whole genome shotgun (WGS) entry which is preliminary data.</text>
</comment>
<dbReference type="SUPFAM" id="SSF49777">
    <property type="entry name" value="PEBP-like"/>
    <property type="match status" value="1"/>
</dbReference>
<dbReference type="PANTHER" id="PTHR30289">
    <property type="entry name" value="UNCHARACTERIZED PROTEIN YBCL-RELATED"/>
    <property type="match status" value="1"/>
</dbReference>
<feature type="signal peptide" evidence="1">
    <location>
        <begin position="1"/>
        <end position="19"/>
    </location>
</feature>
<evidence type="ECO:0000256" key="1">
    <source>
        <dbReference type="SAM" id="SignalP"/>
    </source>
</evidence>
<evidence type="ECO:0008006" key="4">
    <source>
        <dbReference type="Google" id="ProtNLM"/>
    </source>
</evidence>
<dbReference type="Proteomes" id="UP000003789">
    <property type="component" value="Unassembled WGS sequence"/>
</dbReference>
<dbReference type="EMBL" id="AAPH01000040">
    <property type="protein sequence ID" value="EAS41149.1"/>
    <property type="molecule type" value="Genomic_DNA"/>
</dbReference>
<dbReference type="HOGENOM" id="CLU_083918_2_0_6"/>
<dbReference type="InterPro" id="IPR005247">
    <property type="entry name" value="YbhB_YbcL/LppC-like"/>
</dbReference>
<organism evidence="2 3">
    <name type="scientific">Photobacterium profundum 3TCK</name>
    <dbReference type="NCBI Taxonomy" id="314280"/>
    <lineage>
        <taxon>Bacteria</taxon>
        <taxon>Pseudomonadati</taxon>
        <taxon>Pseudomonadota</taxon>
        <taxon>Gammaproteobacteria</taxon>
        <taxon>Vibrionales</taxon>
        <taxon>Vibrionaceae</taxon>
        <taxon>Photobacterium</taxon>
    </lineage>
</organism>
<dbReference type="OrthoDB" id="9797506at2"/>
<dbReference type="CDD" id="cd00865">
    <property type="entry name" value="PEBP_bact_arch"/>
    <property type="match status" value="1"/>
</dbReference>
<dbReference type="Gene3D" id="3.90.280.10">
    <property type="entry name" value="PEBP-like"/>
    <property type="match status" value="1"/>
</dbReference>
<dbReference type="Pfam" id="PF01161">
    <property type="entry name" value="PBP"/>
    <property type="match status" value="1"/>
</dbReference>
<name>Q1YXU8_9GAMM</name>
<dbReference type="AlphaFoldDB" id="Q1YXU8"/>
<evidence type="ECO:0000313" key="2">
    <source>
        <dbReference type="EMBL" id="EAS41149.1"/>
    </source>
</evidence>
<keyword evidence="1" id="KW-0732">Signal</keyword>
<dbReference type="InterPro" id="IPR008914">
    <property type="entry name" value="PEBP"/>
</dbReference>
<proteinExistence type="predicted"/>
<dbReference type="RefSeq" id="WP_006229424.1">
    <property type="nucleotide sequence ID" value="NZ_CH724134.1"/>
</dbReference>
<protein>
    <recommendedName>
        <fullName evidence="4">Outer membrane protein</fullName>
    </recommendedName>
</protein>
<feature type="chain" id="PRO_5004198338" description="Outer membrane protein" evidence="1">
    <location>
        <begin position="20"/>
        <end position="182"/>
    </location>
</feature>
<dbReference type="InterPro" id="IPR036610">
    <property type="entry name" value="PEBP-like_sf"/>
</dbReference>
<sequence>MKYKYIATISLLFSFSSMAQNLMLSSNSVRDGGTLEAKFFANSFGCDGQNMMPDFSFKNIPAGTKSFALTYFDKDAPIDGGFVHFVIYDIPAGTVHLNGGVNGGVLPATSIVGVNDTGSAGFIGSCPQIGEIHHYQWRLTALDIDKLPIDANATPAITSLNILGHKLETTTLTVTAKQNKKD</sequence>
<accession>Q1YXU8</accession>
<evidence type="ECO:0000313" key="3">
    <source>
        <dbReference type="Proteomes" id="UP000003789"/>
    </source>
</evidence>